<dbReference type="EMBL" id="CACVKT020007423">
    <property type="protein sequence ID" value="CAC5407701.1"/>
    <property type="molecule type" value="Genomic_DNA"/>
</dbReference>
<dbReference type="Gene3D" id="2.60.120.40">
    <property type="match status" value="1"/>
</dbReference>
<accession>A0A6J8DJH6</accession>
<dbReference type="InterPro" id="IPR001073">
    <property type="entry name" value="C1q_dom"/>
</dbReference>
<comment type="subcellular location">
    <subcellularLocation>
        <location evidence="1">Secreted</location>
    </subcellularLocation>
</comment>
<dbReference type="OrthoDB" id="6141606at2759"/>
<keyword evidence="2" id="KW-0964">Secreted</keyword>
<evidence type="ECO:0000313" key="7">
    <source>
        <dbReference type="Proteomes" id="UP000507470"/>
    </source>
</evidence>
<dbReference type="InterPro" id="IPR008983">
    <property type="entry name" value="Tumour_necrosis_fac-like_dom"/>
</dbReference>
<gene>
    <name evidence="6" type="ORF">MCOR_41150</name>
</gene>
<evidence type="ECO:0000256" key="1">
    <source>
        <dbReference type="ARBA" id="ARBA00004613"/>
    </source>
</evidence>
<dbReference type="Proteomes" id="UP000507470">
    <property type="component" value="Unassembled WGS sequence"/>
</dbReference>
<dbReference type="PANTHER" id="PTHR22923:SF102">
    <property type="entry name" value="CEREBELLIN 13-RELATED"/>
    <property type="match status" value="1"/>
</dbReference>
<sequence length="215" mass="25278">MHVEFEEIWKHQTTQDKRIHELEFTIENQNKHIRNLERRCIDKEKDKVYTLFEEDSQIINSNFDSEPLVDSKNNHNDISKTSTTSFNKNTELVHKGGKRHSTNRRNEVNNEMADRDNYRKRRQMNTNPVNPVAFYAYMNTHEANLGRHQTLIFDMVKTNLGSSYSKHTGVFSTPEHGTYVFTWTITSDINSYIFSEILINSDPFGSIISKSEEIR</sequence>
<evidence type="ECO:0000256" key="3">
    <source>
        <dbReference type="ARBA" id="ARBA00022729"/>
    </source>
</evidence>
<name>A0A6J8DJH6_MYTCO</name>
<dbReference type="PROSITE" id="PS50871">
    <property type="entry name" value="C1Q"/>
    <property type="match status" value="1"/>
</dbReference>
<organism evidence="6 7">
    <name type="scientific">Mytilus coruscus</name>
    <name type="common">Sea mussel</name>
    <dbReference type="NCBI Taxonomy" id="42192"/>
    <lineage>
        <taxon>Eukaryota</taxon>
        <taxon>Metazoa</taxon>
        <taxon>Spiralia</taxon>
        <taxon>Lophotrochozoa</taxon>
        <taxon>Mollusca</taxon>
        <taxon>Bivalvia</taxon>
        <taxon>Autobranchia</taxon>
        <taxon>Pteriomorphia</taxon>
        <taxon>Mytilida</taxon>
        <taxon>Mytiloidea</taxon>
        <taxon>Mytilidae</taxon>
        <taxon>Mytilinae</taxon>
        <taxon>Mytilus</taxon>
    </lineage>
</organism>
<dbReference type="SUPFAM" id="SSF49842">
    <property type="entry name" value="TNF-like"/>
    <property type="match status" value="1"/>
</dbReference>
<feature type="domain" description="C1q" evidence="5">
    <location>
        <begin position="127"/>
        <end position="215"/>
    </location>
</feature>
<dbReference type="InterPro" id="IPR050822">
    <property type="entry name" value="Cerebellin_Synaptic_Org"/>
</dbReference>
<evidence type="ECO:0000259" key="5">
    <source>
        <dbReference type="PROSITE" id="PS50871"/>
    </source>
</evidence>
<protein>
    <recommendedName>
        <fullName evidence="5">C1q domain-containing protein</fullName>
    </recommendedName>
</protein>
<dbReference type="AlphaFoldDB" id="A0A6J8DJH6"/>
<dbReference type="GO" id="GO:0005576">
    <property type="term" value="C:extracellular region"/>
    <property type="evidence" value="ECO:0007669"/>
    <property type="project" value="UniProtKB-SubCell"/>
</dbReference>
<evidence type="ECO:0000256" key="2">
    <source>
        <dbReference type="ARBA" id="ARBA00022525"/>
    </source>
</evidence>
<keyword evidence="4" id="KW-0175">Coiled coil</keyword>
<dbReference type="Pfam" id="PF00386">
    <property type="entry name" value="C1q"/>
    <property type="match status" value="1"/>
</dbReference>
<evidence type="ECO:0000256" key="4">
    <source>
        <dbReference type="SAM" id="Coils"/>
    </source>
</evidence>
<reference evidence="6 7" key="1">
    <citation type="submission" date="2020-06" db="EMBL/GenBank/DDBJ databases">
        <authorList>
            <person name="Li R."/>
            <person name="Bekaert M."/>
        </authorList>
    </citation>
    <scope>NUCLEOTIDE SEQUENCE [LARGE SCALE GENOMIC DNA]</scope>
    <source>
        <strain evidence="7">wild</strain>
    </source>
</reference>
<proteinExistence type="predicted"/>
<feature type="coiled-coil region" evidence="4">
    <location>
        <begin position="19"/>
        <end position="46"/>
    </location>
</feature>
<keyword evidence="7" id="KW-1185">Reference proteome</keyword>
<dbReference type="PANTHER" id="PTHR22923">
    <property type="entry name" value="CEREBELLIN-RELATED"/>
    <property type="match status" value="1"/>
</dbReference>
<evidence type="ECO:0000313" key="6">
    <source>
        <dbReference type="EMBL" id="CAC5407701.1"/>
    </source>
</evidence>
<keyword evidence="3" id="KW-0732">Signal</keyword>